<gene>
    <name evidence="2" type="ORF">SEMRO_1692_G291500.1</name>
</gene>
<reference evidence="2" key="1">
    <citation type="submission" date="2020-06" db="EMBL/GenBank/DDBJ databases">
        <authorList>
            <consortium name="Plant Systems Biology data submission"/>
        </authorList>
    </citation>
    <scope>NUCLEOTIDE SEQUENCE</scope>
    <source>
        <strain evidence="2">D6</strain>
    </source>
</reference>
<dbReference type="InterPro" id="IPR055286">
    <property type="entry name" value="RXYLT1-like"/>
</dbReference>
<protein>
    <recommendedName>
        <fullName evidence="1">RXYLT1 C-terminal domain-containing protein</fullName>
    </recommendedName>
</protein>
<comment type="caution">
    <text evidence="2">The sequence shown here is derived from an EMBL/GenBank/DDBJ whole genome shotgun (WGS) entry which is preliminary data.</text>
</comment>
<dbReference type="PANTHER" id="PTHR15576:SF1">
    <property type="entry name" value="RIBITOL-5-PHOSPHATE XYLOSYLTRANSFERASE 1"/>
    <property type="match status" value="1"/>
</dbReference>
<evidence type="ECO:0000313" key="3">
    <source>
        <dbReference type="Proteomes" id="UP001153069"/>
    </source>
</evidence>
<organism evidence="2 3">
    <name type="scientific">Seminavis robusta</name>
    <dbReference type="NCBI Taxonomy" id="568900"/>
    <lineage>
        <taxon>Eukaryota</taxon>
        <taxon>Sar</taxon>
        <taxon>Stramenopiles</taxon>
        <taxon>Ochrophyta</taxon>
        <taxon>Bacillariophyta</taxon>
        <taxon>Bacillariophyceae</taxon>
        <taxon>Bacillariophycidae</taxon>
        <taxon>Naviculales</taxon>
        <taxon>Naviculaceae</taxon>
        <taxon>Seminavis</taxon>
    </lineage>
</organism>
<dbReference type="GO" id="GO:0035269">
    <property type="term" value="P:protein O-linked glycosylation via mannose"/>
    <property type="evidence" value="ECO:0007669"/>
    <property type="project" value="InterPro"/>
</dbReference>
<evidence type="ECO:0000259" key="1">
    <source>
        <dbReference type="Pfam" id="PF24785"/>
    </source>
</evidence>
<dbReference type="Proteomes" id="UP001153069">
    <property type="component" value="Unassembled WGS sequence"/>
</dbReference>
<dbReference type="PANTHER" id="PTHR15576">
    <property type="entry name" value="RIBITOL-5-PHOSPHATE XYLOSYLTRANSFERASE 1"/>
    <property type="match status" value="1"/>
</dbReference>
<dbReference type="AlphaFoldDB" id="A0A9N8EPE7"/>
<sequence>MMSIFRRSFAVPIFIFVSVYFWQGKLGTYLQPGQASDAKRLANSTFAKKDNTSSNGESTPSLSKEEVVAAFYQHHYDQMKALVNFSSVLRWHDGGSFNTWIQEFKFVTIENATTSLEEADLHNHSFVFAREVSLCAVAKVFDKFRKNNSQVSWPHVALIRFHNDFGALSSPLRGHTASLKLGPDFWEKREGCSREFVLSYINHPDTLAIFTSQFQIFKHEKVFSIPLGIPRSWGNLRWSILEAYHPSKTNRSELLMLNVRPWKNQRAGAMKQILQNFNASDAIIEASITRKEYEGLTAEKVAEMIKPKDNNTKITQNTYNLFQSVKGNKKSDPATHLYYNQMMRSRFVWSPSGLGLDCYRHWEAIYLGSIPVTSHLGRMEVDGWMSDTMRDLPIVWVENYDQITPKFLEQAFDRIVLEPPPGGYRYEKLTKQYWIDKAYSFLPPNSPGLNQKRQQTHSHG</sequence>
<keyword evidence="3" id="KW-1185">Reference proteome</keyword>
<dbReference type="GO" id="GO:0120053">
    <property type="term" value="F:ribitol beta-1,4-xylosyltransferase activity"/>
    <property type="evidence" value="ECO:0007669"/>
    <property type="project" value="InterPro"/>
</dbReference>
<dbReference type="Pfam" id="PF24785">
    <property type="entry name" value="RXYLT1_C"/>
    <property type="match status" value="1"/>
</dbReference>
<dbReference type="EMBL" id="CAICTM010001690">
    <property type="protein sequence ID" value="CAB9525547.1"/>
    <property type="molecule type" value="Genomic_DNA"/>
</dbReference>
<feature type="domain" description="RXYLT1 C-terminal" evidence="1">
    <location>
        <begin position="294"/>
        <end position="375"/>
    </location>
</feature>
<name>A0A9N8EPE7_9STRA</name>
<evidence type="ECO:0000313" key="2">
    <source>
        <dbReference type="EMBL" id="CAB9525547.1"/>
    </source>
</evidence>
<proteinExistence type="predicted"/>
<dbReference type="GO" id="GO:0005794">
    <property type="term" value="C:Golgi apparatus"/>
    <property type="evidence" value="ECO:0007669"/>
    <property type="project" value="TreeGrafter"/>
</dbReference>
<dbReference type="InterPro" id="IPR057538">
    <property type="entry name" value="RXYLT1_C"/>
</dbReference>
<accession>A0A9N8EPE7</accession>